<dbReference type="Proteomes" id="UP001153050">
    <property type="component" value="Unassembled WGS sequence"/>
</dbReference>
<gene>
    <name evidence="2" type="ORF">MES5069_250165</name>
</gene>
<evidence type="ECO:0000256" key="1">
    <source>
        <dbReference type="SAM" id="Phobius"/>
    </source>
</evidence>
<sequence>MANDRTARPVSGEIMTDTAAAPERIIRDPAGDVVDADYEVLPRLTASIDPSPPLSRVIATPSVEGMDMLRKPVAAMERLRASRGGPIFWIAGLGVAFAAFWISGGHALLRQAPLLLAAQERGVALTISGVMSRIDASGPQPVLFVGGEAANDGASPSPLPPLEIRVTGNDGRTTRYTLGTSDRSLAPGERFAFSSRLDVPRNGVKTVSVTFAN</sequence>
<feature type="transmembrane region" description="Helical" evidence="1">
    <location>
        <begin position="87"/>
        <end position="109"/>
    </location>
</feature>
<dbReference type="EMBL" id="CAKXZT010000119">
    <property type="protein sequence ID" value="CAH2400399.1"/>
    <property type="molecule type" value="Genomic_DNA"/>
</dbReference>
<proteinExistence type="predicted"/>
<accession>A0ABM9DUM8</accession>
<protein>
    <recommendedName>
        <fullName evidence="4">Cadherin-like beta sandwich domain-containing protein</fullName>
    </recommendedName>
</protein>
<name>A0ABM9DUM8_9HYPH</name>
<comment type="caution">
    <text evidence="2">The sequence shown here is derived from an EMBL/GenBank/DDBJ whole genome shotgun (WGS) entry which is preliminary data.</text>
</comment>
<evidence type="ECO:0008006" key="4">
    <source>
        <dbReference type="Google" id="ProtNLM"/>
    </source>
</evidence>
<keyword evidence="1" id="KW-0472">Membrane</keyword>
<keyword evidence="3" id="KW-1185">Reference proteome</keyword>
<keyword evidence="1" id="KW-0812">Transmembrane</keyword>
<reference evidence="2 3" key="1">
    <citation type="submission" date="2022-03" db="EMBL/GenBank/DDBJ databases">
        <authorList>
            <person name="Brunel B."/>
        </authorList>
    </citation>
    <scope>NUCLEOTIDE SEQUENCE [LARGE SCALE GENOMIC DNA]</scope>
    <source>
        <strain evidence="2">STM5069sample</strain>
    </source>
</reference>
<evidence type="ECO:0000313" key="2">
    <source>
        <dbReference type="EMBL" id="CAH2400399.1"/>
    </source>
</evidence>
<keyword evidence="1" id="KW-1133">Transmembrane helix</keyword>
<organism evidence="2 3">
    <name type="scientific">Mesorhizobium escarrei</name>
    <dbReference type="NCBI Taxonomy" id="666018"/>
    <lineage>
        <taxon>Bacteria</taxon>
        <taxon>Pseudomonadati</taxon>
        <taxon>Pseudomonadota</taxon>
        <taxon>Alphaproteobacteria</taxon>
        <taxon>Hyphomicrobiales</taxon>
        <taxon>Phyllobacteriaceae</taxon>
        <taxon>Mesorhizobium</taxon>
    </lineage>
</organism>
<evidence type="ECO:0000313" key="3">
    <source>
        <dbReference type="Proteomes" id="UP001153050"/>
    </source>
</evidence>